<dbReference type="GO" id="GO:0051301">
    <property type="term" value="P:cell division"/>
    <property type="evidence" value="ECO:0007669"/>
    <property type="project" value="UniProtKB-KW"/>
</dbReference>
<evidence type="ECO:0000256" key="11">
    <source>
        <dbReference type="ARBA" id="ARBA00023054"/>
    </source>
</evidence>
<gene>
    <name evidence="17" type="ORF">GSTENG00013502001</name>
</gene>
<feature type="region of interest" description="Disordered" evidence="15">
    <location>
        <begin position="346"/>
        <end position="372"/>
    </location>
</feature>
<dbReference type="GO" id="GO:0005814">
    <property type="term" value="C:centriole"/>
    <property type="evidence" value="ECO:0007669"/>
    <property type="project" value="UniProtKB-SubCell"/>
</dbReference>
<dbReference type="GO" id="GO:0005938">
    <property type="term" value="C:cell cortex"/>
    <property type="evidence" value="ECO:0007669"/>
    <property type="project" value="UniProtKB-SubCell"/>
</dbReference>
<feature type="region of interest" description="Disordered" evidence="15">
    <location>
        <begin position="152"/>
        <end position="203"/>
    </location>
</feature>
<evidence type="ECO:0000256" key="2">
    <source>
        <dbReference type="ARBA" id="ARBA00004186"/>
    </source>
</evidence>
<evidence type="ECO:0000256" key="1">
    <source>
        <dbReference type="ARBA" id="ARBA00004114"/>
    </source>
</evidence>
<evidence type="ECO:0000256" key="6">
    <source>
        <dbReference type="ARBA" id="ARBA00022490"/>
    </source>
</evidence>
<feature type="compositionally biased region" description="Pro residues" evidence="15">
    <location>
        <begin position="163"/>
        <end position="178"/>
    </location>
</feature>
<accession>Q4SSB9</accession>
<evidence type="ECO:0000256" key="7">
    <source>
        <dbReference type="ARBA" id="ARBA00022618"/>
    </source>
</evidence>
<protein>
    <recommendedName>
        <fullName evidence="5">Dynactin subunit 1</fullName>
    </recommendedName>
</protein>
<keyword evidence="13" id="KW-0131">Cell cycle</keyword>
<dbReference type="InterPro" id="IPR000938">
    <property type="entry name" value="CAP-Gly_domain"/>
</dbReference>
<organism evidence="17">
    <name type="scientific">Tetraodon nigroviridis</name>
    <name type="common">Spotted green pufferfish</name>
    <name type="synonym">Chelonodon nigroviridis</name>
    <dbReference type="NCBI Taxonomy" id="99883"/>
    <lineage>
        <taxon>Eukaryota</taxon>
        <taxon>Metazoa</taxon>
        <taxon>Chordata</taxon>
        <taxon>Craniata</taxon>
        <taxon>Vertebrata</taxon>
        <taxon>Euteleostomi</taxon>
        <taxon>Actinopterygii</taxon>
        <taxon>Neopterygii</taxon>
        <taxon>Teleostei</taxon>
        <taxon>Neoteleostei</taxon>
        <taxon>Acanthomorphata</taxon>
        <taxon>Eupercaria</taxon>
        <taxon>Tetraodontiformes</taxon>
        <taxon>Tetradontoidea</taxon>
        <taxon>Tetraodontidae</taxon>
        <taxon>Tetraodon</taxon>
    </lineage>
</organism>
<dbReference type="Pfam" id="PF01302">
    <property type="entry name" value="CAP_GLY"/>
    <property type="match status" value="1"/>
</dbReference>
<dbReference type="GO" id="GO:0030424">
    <property type="term" value="C:axon"/>
    <property type="evidence" value="ECO:0007669"/>
    <property type="project" value="TreeGrafter"/>
</dbReference>
<evidence type="ECO:0000256" key="4">
    <source>
        <dbReference type="ARBA" id="ARBA00011010"/>
    </source>
</evidence>
<dbReference type="GO" id="GO:0000922">
    <property type="term" value="C:spindle pole"/>
    <property type="evidence" value="ECO:0007669"/>
    <property type="project" value="TreeGrafter"/>
</dbReference>
<evidence type="ECO:0000256" key="5">
    <source>
        <dbReference type="ARBA" id="ARBA00016574"/>
    </source>
</evidence>
<feature type="domain" description="CAP-Gly" evidence="16">
    <location>
        <begin position="21"/>
        <end position="63"/>
    </location>
</feature>
<dbReference type="PANTHER" id="PTHR18916:SF6">
    <property type="entry name" value="DYNACTIN SUBUNIT 1"/>
    <property type="match status" value="1"/>
</dbReference>
<dbReference type="KEGG" id="tng:GSTEN00013502G001"/>
<evidence type="ECO:0000256" key="10">
    <source>
        <dbReference type="ARBA" id="ARBA00023017"/>
    </source>
</evidence>
<feature type="region of interest" description="Disordered" evidence="15">
    <location>
        <begin position="617"/>
        <end position="674"/>
    </location>
</feature>
<feature type="compositionally biased region" description="Low complexity" evidence="15">
    <location>
        <begin position="1087"/>
        <end position="1101"/>
    </location>
</feature>
<reference evidence="17" key="1">
    <citation type="journal article" date="2004" name="Nature">
        <title>Genome duplication in the teleost fish Tetraodon nigroviridis reveals the early vertebrate proto-karyotype.</title>
        <authorList>
            <person name="Jaillon O."/>
            <person name="Aury J.-M."/>
            <person name="Brunet F."/>
            <person name="Petit J.-L."/>
            <person name="Stange-Thomann N."/>
            <person name="Mauceli E."/>
            <person name="Bouneau L."/>
            <person name="Fischer C."/>
            <person name="Ozouf-Costaz C."/>
            <person name="Bernot A."/>
            <person name="Nicaud S."/>
            <person name="Jaffe D."/>
            <person name="Fisher S."/>
            <person name="Lutfalla G."/>
            <person name="Dossat C."/>
            <person name="Segurens B."/>
            <person name="Dasilva C."/>
            <person name="Salanoubat M."/>
            <person name="Levy M."/>
            <person name="Boudet N."/>
            <person name="Castellano S."/>
            <person name="Anthouard V."/>
            <person name="Jubin C."/>
            <person name="Castelli V."/>
            <person name="Katinka M."/>
            <person name="Vacherie B."/>
            <person name="Biemont C."/>
            <person name="Skalli Z."/>
            <person name="Cattolico L."/>
            <person name="Poulain J."/>
            <person name="De Berardinis V."/>
            <person name="Cruaud C."/>
            <person name="Duprat S."/>
            <person name="Brottier P."/>
            <person name="Coutanceau J.-P."/>
            <person name="Gouzy J."/>
            <person name="Parra G."/>
            <person name="Lardier G."/>
            <person name="Chapple C."/>
            <person name="McKernan K.J."/>
            <person name="McEwan P."/>
            <person name="Bosak S."/>
            <person name="Kellis M."/>
            <person name="Volff J.-N."/>
            <person name="Guigo R."/>
            <person name="Zody M.C."/>
            <person name="Mesirov J."/>
            <person name="Lindblad-Toh K."/>
            <person name="Birren B."/>
            <person name="Nusbaum C."/>
            <person name="Kahn D."/>
            <person name="Robinson-Rechavi M."/>
            <person name="Laudet V."/>
            <person name="Schachter V."/>
            <person name="Quetier F."/>
            <person name="Saurin W."/>
            <person name="Scarpelli C."/>
            <person name="Wincker P."/>
            <person name="Lander E.S."/>
            <person name="Weissenbach J."/>
            <person name="Roest Crollius H."/>
        </authorList>
    </citation>
    <scope>NUCLEOTIDE SEQUENCE [LARGE SCALE GENOMIC DNA]</scope>
</reference>
<feature type="region of interest" description="Disordered" evidence="15">
    <location>
        <begin position="1222"/>
        <end position="1245"/>
    </location>
</feature>
<evidence type="ECO:0000256" key="3">
    <source>
        <dbReference type="ARBA" id="ARBA00004544"/>
    </source>
</evidence>
<keyword evidence="9" id="KW-0498">Mitosis</keyword>
<feature type="non-terminal residue" evidence="17">
    <location>
        <position position="1"/>
    </location>
</feature>
<keyword evidence="11 14" id="KW-0175">Coiled coil</keyword>
<dbReference type="PROSITE" id="PS50245">
    <property type="entry name" value="CAP_GLY_2"/>
    <property type="match status" value="1"/>
</dbReference>
<evidence type="ECO:0000313" key="17">
    <source>
        <dbReference type="EMBL" id="CAF96463.1"/>
    </source>
</evidence>
<feature type="compositionally biased region" description="Low complexity" evidence="15">
    <location>
        <begin position="152"/>
        <end position="162"/>
    </location>
</feature>
<evidence type="ECO:0000256" key="9">
    <source>
        <dbReference type="ARBA" id="ARBA00022776"/>
    </source>
</evidence>
<feature type="coiled-coil region" evidence="14">
    <location>
        <begin position="434"/>
        <end position="534"/>
    </location>
</feature>
<keyword evidence="8" id="KW-0493">Microtubule</keyword>
<keyword evidence="10" id="KW-0243">Dynein</keyword>
<dbReference type="Pfam" id="PF12455">
    <property type="entry name" value="Dynactin"/>
    <property type="match status" value="2"/>
</dbReference>
<evidence type="ECO:0000256" key="12">
    <source>
        <dbReference type="ARBA" id="ARBA00023212"/>
    </source>
</evidence>
<feature type="compositionally biased region" description="Basic and acidic residues" evidence="15">
    <location>
        <begin position="181"/>
        <end position="203"/>
    </location>
</feature>
<dbReference type="InterPro" id="IPR022157">
    <property type="entry name" value="Dynactin"/>
</dbReference>
<keyword evidence="12" id="KW-0206">Cytoskeleton</keyword>
<dbReference type="GO" id="GO:0005874">
    <property type="term" value="C:microtubule"/>
    <property type="evidence" value="ECO:0007669"/>
    <property type="project" value="UniProtKB-KW"/>
</dbReference>
<dbReference type="Gene3D" id="2.30.30.190">
    <property type="entry name" value="CAP Gly-rich-like domain"/>
    <property type="match status" value="1"/>
</dbReference>
<sequence length="1395" mass="151704">QIGSVVEVIGKGQRGTVAYIGATLFAAGKWVGVILNEPKGKNDGTVQGKRYFTCEENHGIFVRQSQIQVVDDGSAATSPDIPESGLAKTLKQKGRLTPATSLPSLLVRSSGRRSLTVRAVTPGSPDGGPGALVSAPVLLCLPSALPGAVSEAAAAPTQGAPSAPQPSTPAPAAAPAPATPSKEEESLRAQVKDQEEKLETLKMKRNEDKAKLKELEKYKIQLEQLQEWKNKMQEQQAEIQKQLKEAKKEAREAQEAKDRYMEEMSDTADAIEMATLDKEMAEERAESLQVEVDSLKEKVDELSMDLEILRHEISEKGSDGAASSYHVKQLEEQNSRLKEALVRMRDLSSSEKQEHTKLQKQMEKKNSELETLRSQKEKLQEELKQAEATVDELKEQVRVWGWWRGGEGGADGSGALTSGFLLQVDAALGSEEMVETLTERNLDLEERVRELRETVTDLEAINEMNDELQENARETEMELREQLDLSGARVREADKRVEAAQETVADYQQTISKYRELTTRLQEANKDLLSQQNASAEQLQQPPAELFDFKIKFAETKAHAKAIEMELRKVEVAQLNKQVALLTSFMPDSFLRHGGDHDCILVLLLIPRLICKVSASVSGEDGGRGRPRPDLQPHPPPPPTGRADRQTSGGEVRAERHLGPGQGAPRGPGRTAQLRLGTGVLPQPAAGHAAQIRTVKASPLHPRRAVTDYYRPRDESRALSLARALNTCGVDVLRRMGTLCSEMSFHERSLDYFIDLLHKDQLDETVQVEPLTKAIKYYQQLYSVHLAEQTEDCTVQLADHIKFSQSALDCMAVEVARLRAFLAAGQESSSLAVLLKDLDTSCSDVRQFCKKIRRRMPGTDVVGVPAALSFGPQVAETLSECRRQLTRVVAVLQEVAAAGAQMIAPLAEQEGLSALKLEDIACKAVEQVYGSLGQSGTECLRQSCASIITTMNKMATAMQEGEYDADKPPTKTPPVEVRASSVRAEMTDAEGLGVKLEDRETVIKELKKSLKIKVGPHVRTTRRRHGFTPAMTNMAAPPGGGAERGQRAPEPAGEEAGHLHQGRRRAGGEDPDQAGREPGPAEEEGEVGTSGSSAGASALPAPSRSALLPLREFEETMDALQADIDQLEAEKAELKQRIANQSKMTIEGLVSRGVASSNTAAAAAQGPAGGLPPSLAGSLQVVDSPLLRQQVEAQRLGLKHLKNENNRLKAEKMRAQLASLPPLRPAKLPPVPRDGSAPPGGPNTGIYRRTDQLLATLLKLSADVRVVDVTGKTAVSAGAQLLEQTARLQNLSDALDKLKGEVAEHVVSHRPGAKAPSDFATFPVSSFIKVTLPPVFLQRRSFNTGICSVSQAKEEKQGGTRLVGRVSIPCCPGQEQVHRLVLSPQQLQQVHRLLA</sequence>
<feature type="coiled-coil region" evidence="14">
    <location>
        <begin position="1110"/>
        <end position="1144"/>
    </location>
</feature>
<keyword evidence="7" id="KW-0132">Cell division</keyword>
<feature type="region of interest" description="Disordered" evidence="15">
    <location>
        <begin position="1019"/>
        <end position="1101"/>
    </location>
</feature>
<feature type="non-terminal residue" evidence="17">
    <location>
        <position position="1395"/>
    </location>
</feature>
<dbReference type="EMBL" id="CAAE01014473">
    <property type="protein sequence ID" value="CAF96463.1"/>
    <property type="molecule type" value="Genomic_DNA"/>
</dbReference>
<feature type="compositionally biased region" description="Basic and acidic residues" evidence="15">
    <location>
        <begin position="621"/>
        <end position="631"/>
    </location>
</feature>
<evidence type="ECO:0000256" key="13">
    <source>
        <dbReference type="ARBA" id="ARBA00023306"/>
    </source>
</evidence>
<reference evidence="17" key="2">
    <citation type="submission" date="2004-02" db="EMBL/GenBank/DDBJ databases">
        <authorList>
            <consortium name="Genoscope"/>
            <consortium name="Whitehead Institute Centre for Genome Research"/>
        </authorList>
    </citation>
    <scope>NUCLEOTIDE SEQUENCE</scope>
</reference>
<evidence type="ECO:0000256" key="8">
    <source>
        <dbReference type="ARBA" id="ARBA00022701"/>
    </source>
</evidence>
<dbReference type="GO" id="GO:0008017">
    <property type="term" value="F:microtubule binding"/>
    <property type="evidence" value="ECO:0007669"/>
    <property type="project" value="UniProtKB-ARBA"/>
</dbReference>
<proteinExistence type="inferred from homology"/>
<dbReference type="OrthoDB" id="2130750at2759"/>
<feature type="coiled-coil region" evidence="14">
    <location>
        <begin position="1191"/>
        <end position="1218"/>
    </location>
</feature>
<dbReference type="GO" id="GO:0000132">
    <property type="term" value="P:establishment of mitotic spindle orientation"/>
    <property type="evidence" value="ECO:0007669"/>
    <property type="project" value="TreeGrafter"/>
</dbReference>
<dbReference type="GO" id="GO:0030286">
    <property type="term" value="C:dynein complex"/>
    <property type="evidence" value="ECO:0007669"/>
    <property type="project" value="UniProtKB-KW"/>
</dbReference>
<dbReference type="InterPro" id="IPR036859">
    <property type="entry name" value="CAP-Gly_dom_sf"/>
</dbReference>
<comment type="subcellular location">
    <subcellularLocation>
        <location evidence="3">Cytoplasm</location>
        <location evidence="3">Cell cortex</location>
    </subcellularLocation>
    <subcellularLocation>
        <location evidence="1">Cytoplasm</location>
        <location evidence="1">Cytoskeleton</location>
        <location evidence="1">Microtubule organizing center</location>
        <location evidence="1">Centrosome</location>
        <location evidence="1">Centriole</location>
    </subcellularLocation>
    <subcellularLocation>
        <location evidence="2">Cytoplasm</location>
        <location evidence="2">Cytoskeleton</location>
        <location evidence="2">Spindle</location>
    </subcellularLocation>
</comment>
<evidence type="ECO:0000259" key="16">
    <source>
        <dbReference type="PROSITE" id="PS50245"/>
    </source>
</evidence>
<dbReference type="PANTHER" id="PTHR18916">
    <property type="entry name" value="DYNACTIN 1-RELATED MICROTUBULE-BINDING"/>
    <property type="match status" value="1"/>
</dbReference>
<dbReference type="PROSITE" id="PS00845">
    <property type="entry name" value="CAP_GLY_1"/>
    <property type="match status" value="1"/>
</dbReference>
<name>Q4SSB9_TETNG</name>
<dbReference type="GO" id="GO:0007097">
    <property type="term" value="P:nuclear migration"/>
    <property type="evidence" value="ECO:0007669"/>
    <property type="project" value="TreeGrafter"/>
</dbReference>
<keyword evidence="6" id="KW-0963">Cytoplasm</keyword>
<evidence type="ECO:0000256" key="14">
    <source>
        <dbReference type="SAM" id="Coils"/>
    </source>
</evidence>
<evidence type="ECO:0000256" key="15">
    <source>
        <dbReference type="SAM" id="MobiDB-lite"/>
    </source>
</evidence>
<comment type="caution">
    <text evidence="17">The sequence shown here is derived from an EMBL/GenBank/DDBJ whole genome shotgun (WGS) entry which is preliminary data.</text>
</comment>
<dbReference type="GO" id="GO:0000776">
    <property type="term" value="C:kinetochore"/>
    <property type="evidence" value="ECO:0007669"/>
    <property type="project" value="TreeGrafter"/>
</dbReference>
<comment type="similarity">
    <text evidence="4">Belongs to the dynactin 150 kDa subunit family.</text>
</comment>
<feature type="compositionally biased region" description="Pro residues" evidence="15">
    <location>
        <begin position="1222"/>
        <end position="1232"/>
    </location>
</feature>
<dbReference type="SUPFAM" id="SSF74924">
    <property type="entry name" value="Cap-Gly domain"/>
    <property type="match status" value="1"/>
</dbReference>
<dbReference type="SMART" id="SM01052">
    <property type="entry name" value="CAP_GLY"/>
    <property type="match status" value="1"/>
</dbReference>
<dbReference type="FunFam" id="2.30.30.190:FF:000003">
    <property type="entry name" value="dynactin subunit 1 isoform X1"/>
    <property type="match status" value="1"/>
</dbReference>